<protein>
    <recommendedName>
        <fullName evidence="3">Leucine Rich Repeat family protein</fullName>
    </recommendedName>
</protein>
<dbReference type="AlphaFoldDB" id="A0A1J4KSN2"/>
<sequence>MDQFNVLFEAILKNSINITKIAFTDYTSGRWNIFELDKIEETKVKSFVFLRDSYPIIKSFLSGAINYYPTIEEFTISNCELTNVQLGKIFLMISKLDCCKNMKTLTIKGMNNKSFPFDKFTIMMENLTDLQSLYISELDFDGSLILASLCKSQSHVKRVKIDNMAFIASINVSVLKLPPELILLNLSNNSFAQNALKSTLQLITSPSNNITPIVVQMANLKLKVSAMRIFKAFEFHDLRSNIAEFDWSGNIISYDMVNGFFSFLYTQKKMRMLILNDIKLEKQKHFFDSLSKYIIFNQLQGFDISGKFSSKIICPFLSSLKNSVFIRRIGFRCINGGDSIVKSLTDLIPTLPFLTEIIGDGNSPISLSVFYNFWEAVFNNSSICNNDIPKKDLKKLKLDPQSFDENYKQMFKALQSRPQPSKLEQRVDYIINKLSIVNSNPLLSNTQYTGDIFIESTSTPLLDTIRDQFAEVEPEPVDDHVVYEVPESKIMNSILKPSSLSDMEEDQLNNEAVVINSDKSDYRFDSTASYNEV</sequence>
<dbReference type="VEuPathDB" id="TrichDB:TRFO_17505"/>
<dbReference type="PANTHER" id="PTHR24112">
    <property type="entry name" value="LEUCINE-RICH REPEAT, ISOFORM F-RELATED"/>
    <property type="match status" value="1"/>
</dbReference>
<dbReference type="GeneID" id="94834333"/>
<dbReference type="InterPro" id="IPR032675">
    <property type="entry name" value="LRR_dom_sf"/>
</dbReference>
<accession>A0A1J4KSN2</accession>
<proteinExistence type="predicted"/>
<dbReference type="Proteomes" id="UP000179807">
    <property type="component" value="Unassembled WGS sequence"/>
</dbReference>
<organism evidence="1 2">
    <name type="scientific">Tritrichomonas foetus</name>
    <dbReference type="NCBI Taxonomy" id="1144522"/>
    <lineage>
        <taxon>Eukaryota</taxon>
        <taxon>Metamonada</taxon>
        <taxon>Parabasalia</taxon>
        <taxon>Tritrichomonadida</taxon>
        <taxon>Tritrichomonadidae</taxon>
        <taxon>Tritrichomonas</taxon>
    </lineage>
</organism>
<dbReference type="GO" id="GO:0034315">
    <property type="term" value="P:regulation of Arp2/3 complex-mediated actin nucleation"/>
    <property type="evidence" value="ECO:0007669"/>
    <property type="project" value="TreeGrafter"/>
</dbReference>
<reference evidence="1" key="1">
    <citation type="submission" date="2016-10" db="EMBL/GenBank/DDBJ databases">
        <authorList>
            <person name="Benchimol M."/>
            <person name="Almeida L.G."/>
            <person name="Vasconcelos A.T."/>
            <person name="Perreira-Neves A."/>
            <person name="Rosa I.A."/>
            <person name="Tasca T."/>
            <person name="Bogo M.R."/>
            <person name="de Souza W."/>
        </authorList>
    </citation>
    <scope>NUCLEOTIDE SEQUENCE [LARGE SCALE GENOMIC DNA]</scope>
    <source>
        <strain evidence="1">K</strain>
    </source>
</reference>
<gene>
    <name evidence="1" type="ORF">TRFO_17505</name>
</gene>
<evidence type="ECO:0008006" key="3">
    <source>
        <dbReference type="Google" id="ProtNLM"/>
    </source>
</evidence>
<keyword evidence="2" id="KW-1185">Reference proteome</keyword>
<dbReference type="GO" id="GO:0016477">
    <property type="term" value="P:cell migration"/>
    <property type="evidence" value="ECO:0007669"/>
    <property type="project" value="TreeGrafter"/>
</dbReference>
<dbReference type="SUPFAM" id="SSF52047">
    <property type="entry name" value="RNI-like"/>
    <property type="match status" value="1"/>
</dbReference>
<dbReference type="GO" id="GO:0030027">
    <property type="term" value="C:lamellipodium"/>
    <property type="evidence" value="ECO:0007669"/>
    <property type="project" value="TreeGrafter"/>
</dbReference>
<dbReference type="RefSeq" id="XP_068365806.1">
    <property type="nucleotide sequence ID" value="XM_068499629.1"/>
</dbReference>
<dbReference type="PANTHER" id="PTHR24112:SF64">
    <property type="entry name" value="CHROMOSOME UNDETERMINED SCAFFOLD_46, WHOLE GENOME SHOTGUN SEQUENCE"/>
    <property type="match status" value="1"/>
</dbReference>
<dbReference type="EMBL" id="MLAK01000559">
    <property type="protein sequence ID" value="OHT12670.1"/>
    <property type="molecule type" value="Genomic_DNA"/>
</dbReference>
<evidence type="ECO:0000313" key="1">
    <source>
        <dbReference type="EMBL" id="OHT12670.1"/>
    </source>
</evidence>
<comment type="caution">
    <text evidence="1">The sequence shown here is derived from an EMBL/GenBank/DDBJ whole genome shotgun (WGS) entry which is preliminary data.</text>
</comment>
<dbReference type="Gene3D" id="3.80.10.10">
    <property type="entry name" value="Ribonuclease Inhibitor"/>
    <property type="match status" value="1"/>
</dbReference>
<name>A0A1J4KSN2_9EUKA</name>
<dbReference type="InterPro" id="IPR051279">
    <property type="entry name" value="PP1-Reg/Actin-Interact_Protein"/>
</dbReference>
<dbReference type="GO" id="GO:0005886">
    <property type="term" value="C:plasma membrane"/>
    <property type="evidence" value="ECO:0007669"/>
    <property type="project" value="TreeGrafter"/>
</dbReference>
<evidence type="ECO:0000313" key="2">
    <source>
        <dbReference type="Proteomes" id="UP000179807"/>
    </source>
</evidence>